<feature type="non-terminal residue" evidence="1">
    <location>
        <position position="170"/>
    </location>
</feature>
<proteinExistence type="predicted"/>
<reference evidence="1" key="1">
    <citation type="submission" date="2013-08" db="EMBL/GenBank/DDBJ databases">
        <authorList>
            <person name="Mendez C."/>
            <person name="Richter M."/>
            <person name="Ferrer M."/>
            <person name="Sanchez J."/>
        </authorList>
    </citation>
    <scope>NUCLEOTIDE SEQUENCE</scope>
</reference>
<feature type="non-terminal residue" evidence="1">
    <location>
        <position position="1"/>
    </location>
</feature>
<dbReference type="EMBL" id="AUZX01015830">
    <property type="protein sequence ID" value="EQD28015.1"/>
    <property type="molecule type" value="Genomic_DNA"/>
</dbReference>
<accession>T0ZDW4</accession>
<gene>
    <name evidence="1" type="ORF">B1A_21420</name>
</gene>
<keyword evidence="1" id="KW-0240">DNA-directed RNA polymerase</keyword>
<keyword evidence="1" id="KW-0804">Transcription</keyword>
<comment type="caution">
    <text evidence="1">The sequence shown here is derived from an EMBL/GenBank/DDBJ whole genome shotgun (WGS) entry which is preliminary data.</text>
</comment>
<dbReference type="AlphaFoldDB" id="T0ZDW4"/>
<name>T0ZDW4_9ZZZZ</name>
<evidence type="ECO:0000313" key="1">
    <source>
        <dbReference type="EMBL" id="EQD28015.1"/>
    </source>
</evidence>
<sequence>FIIFRPTQVFRSMAISLGDPLPFKVWTRSYKEEGDRVKTSDEVVYQDKVTKFSKDIVKAINSQSPMGTMHSKSKKFYPLSVEPQAGTDRYLLLEAIPEKEVEDFYSAEDLLDPKNSMDVLLTVGQRVIEEDGDKAKIPVLTNLIQRGIFEIRCYSVPSSQRAKAVLHQTL</sequence>
<dbReference type="GO" id="GO:0000428">
    <property type="term" value="C:DNA-directed RNA polymerase complex"/>
    <property type="evidence" value="ECO:0007669"/>
    <property type="project" value="UniProtKB-KW"/>
</dbReference>
<protein>
    <submittedName>
        <fullName evidence="1">DNA-directed RNA polymerase, beta subunit</fullName>
    </submittedName>
</protein>
<reference evidence="1" key="2">
    <citation type="journal article" date="2014" name="ISME J.">
        <title>Microbial stratification in low pH oxic and suboxic macroscopic growths along an acid mine drainage.</title>
        <authorList>
            <person name="Mendez-Garcia C."/>
            <person name="Mesa V."/>
            <person name="Sprenger R.R."/>
            <person name="Richter M."/>
            <person name="Diez M.S."/>
            <person name="Solano J."/>
            <person name="Bargiela R."/>
            <person name="Golyshina O.V."/>
            <person name="Manteca A."/>
            <person name="Ramos J.L."/>
            <person name="Gallego J.R."/>
            <person name="Llorente I."/>
            <person name="Martins Dos Santos V.A."/>
            <person name="Jensen O.N."/>
            <person name="Pelaez A.I."/>
            <person name="Sanchez J."/>
            <person name="Ferrer M."/>
        </authorList>
    </citation>
    <scope>NUCLEOTIDE SEQUENCE</scope>
</reference>
<organism evidence="1">
    <name type="scientific">mine drainage metagenome</name>
    <dbReference type="NCBI Taxonomy" id="410659"/>
    <lineage>
        <taxon>unclassified sequences</taxon>
        <taxon>metagenomes</taxon>
        <taxon>ecological metagenomes</taxon>
    </lineage>
</organism>